<dbReference type="PROSITE" id="PS51101">
    <property type="entry name" value="PTS_EIIB_TYPE_4"/>
    <property type="match status" value="1"/>
</dbReference>
<evidence type="ECO:0000256" key="3">
    <source>
        <dbReference type="ARBA" id="ARBA00022490"/>
    </source>
</evidence>
<dbReference type="EMBL" id="JAUSUR010000001">
    <property type="protein sequence ID" value="MDQ0359649.1"/>
    <property type="molecule type" value="Genomic_DNA"/>
</dbReference>
<reference evidence="9 10" key="1">
    <citation type="submission" date="2023-07" db="EMBL/GenBank/DDBJ databases">
        <title>Genomic Encyclopedia of Type Strains, Phase IV (KMG-IV): sequencing the most valuable type-strain genomes for metagenomic binning, comparative biology and taxonomic classification.</title>
        <authorList>
            <person name="Goeker M."/>
        </authorList>
    </citation>
    <scope>NUCLEOTIDE SEQUENCE [LARGE SCALE GENOMIC DNA]</scope>
    <source>
        <strain evidence="9 10">DSM 16784</strain>
    </source>
</reference>
<dbReference type="RefSeq" id="WP_307404938.1">
    <property type="nucleotide sequence ID" value="NZ_JAUSUR010000001.1"/>
</dbReference>
<keyword evidence="7" id="KW-0418">Kinase</keyword>
<evidence type="ECO:0000256" key="6">
    <source>
        <dbReference type="ARBA" id="ARBA00022683"/>
    </source>
</evidence>
<dbReference type="Proteomes" id="UP001230220">
    <property type="component" value="Unassembled WGS sequence"/>
</dbReference>
<feature type="domain" description="PTS EIIB type-4" evidence="8">
    <location>
        <begin position="1"/>
        <end position="161"/>
    </location>
</feature>
<evidence type="ECO:0000313" key="10">
    <source>
        <dbReference type="Proteomes" id="UP001230220"/>
    </source>
</evidence>
<comment type="caution">
    <text evidence="9">The sequence shown here is derived from an EMBL/GenBank/DDBJ whole genome shotgun (WGS) entry which is preliminary data.</text>
</comment>
<keyword evidence="4" id="KW-0762">Sugar transport</keyword>
<protein>
    <submittedName>
        <fullName evidence="9">D-glucosaminate-specific PTS system IIB component</fullName>
    </submittedName>
</protein>
<name>A0ABU0DYD3_9FIRM</name>
<dbReference type="InterPro" id="IPR036667">
    <property type="entry name" value="PTS_IIB_sorbose-sp_sf"/>
</dbReference>
<keyword evidence="5" id="KW-0808">Transferase</keyword>
<gene>
    <name evidence="9" type="ORF">J2S15_000380</name>
</gene>
<evidence type="ECO:0000313" key="9">
    <source>
        <dbReference type="EMBL" id="MDQ0359649.1"/>
    </source>
</evidence>
<dbReference type="Gene3D" id="3.40.35.10">
    <property type="entry name" value="Phosphotransferase system, sorbose subfamily IIB component"/>
    <property type="match status" value="1"/>
</dbReference>
<evidence type="ECO:0000256" key="1">
    <source>
        <dbReference type="ARBA" id="ARBA00004496"/>
    </source>
</evidence>
<evidence type="ECO:0000256" key="2">
    <source>
        <dbReference type="ARBA" id="ARBA00022448"/>
    </source>
</evidence>
<comment type="subcellular location">
    <subcellularLocation>
        <location evidence="1">Cytoplasm</location>
    </subcellularLocation>
</comment>
<keyword evidence="2" id="KW-0813">Transport</keyword>
<organism evidence="9 10">
    <name type="scientific">Breznakia pachnodae</name>
    <dbReference type="NCBI Taxonomy" id="265178"/>
    <lineage>
        <taxon>Bacteria</taxon>
        <taxon>Bacillati</taxon>
        <taxon>Bacillota</taxon>
        <taxon>Erysipelotrichia</taxon>
        <taxon>Erysipelotrichales</taxon>
        <taxon>Erysipelotrichaceae</taxon>
        <taxon>Breznakia</taxon>
    </lineage>
</organism>
<evidence type="ECO:0000256" key="7">
    <source>
        <dbReference type="ARBA" id="ARBA00022777"/>
    </source>
</evidence>
<dbReference type="Pfam" id="PF03830">
    <property type="entry name" value="PTSIIB_sorb"/>
    <property type="match status" value="1"/>
</dbReference>
<keyword evidence="3" id="KW-0963">Cytoplasm</keyword>
<sequence>MENLKLTRIDFRLIHGQVMTRWVVKYNITDIVVVDDKSAKSPLLKKILLGAAPSGVKVVVTTVEEAANMWKNKEMPTGNLLILFKNTSQALAAWEQGVKYPSLQVGGIEGSGNKRNVYKNVVMSTEEKDELNILHDGGVRIYLQPIPEDNEFSFKDVLSKF</sequence>
<dbReference type="InterPro" id="IPR004720">
    <property type="entry name" value="PTS_IIB_sorbose-sp"/>
</dbReference>
<evidence type="ECO:0000256" key="4">
    <source>
        <dbReference type="ARBA" id="ARBA00022597"/>
    </source>
</evidence>
<keyword evidence="6" id="KW-0598">Phosphotransferase system</keyword>
<dbReference type="SUPFAM" id="SSF52728">
    <property type="entry name" value="PTS IIb component"/>
    <property type="match status" value="1"/>
</dbReference>
<accession>A0ABU0DYD3</accession>
<keyword evidence="10" id="KW-1185">Reference proteome</keyword>
<proteinExistence type="predicted"/>
<evidence type="ECO:0000259" key="8">
    <source>
        <dbReference type="PROSITE" id="PS51101"/>
    </source>
</evidence>
<evidence type="ECO:0000256" key="5">
    <source>
        <dbReference type="ARBA" id="ARBA00022679"/>
    </source>
</evidence>